<dbReference type="AlphaFoldDB" id="A0A8J4Y1Q5"/>
<accession>A0A8J4Y1Q5</accession>
<keyword evidence="2" id="KW-1185">Reference proteome</keyword>
<protein>
    <submittedName>
        <fullName evidence="1">Uncharacterized protein</fullName>
    </submittedName>
</protein>
<dbReference type="EMBL" id="JACEEZ010015694">
    <property type="protein sequence ID" value="KAG0718642.1"/>
    <property type="molecule type" value="Genomic_DNA"/>
</dbReference>
<evidence type="ECO:0000313" key="2">
    <source>
        <dbReference type="Proteomes" id="UP000770661"/>
    </source>
</evidence>
<evidence type="ECO:0000313" key="1">
    <source>
        <dbReference type="EMBL" id="KAG0718642.1"/>
    </source>
</evidence>
<reference evidence="1" key="1">
    <citation type="submission" date="2020-07" db="EMBL/GenBank/DDBJ databases">
        <title>The High-quality genome of the commercially important snow crab, Chionoecetes opilio.</title>
        <authorList>
            <person name="Jeong J.-H."/>
            <person name="Ryu S."/>
        </authorList>
    </citation>
    <scope>NUCLEOTIDE SEQUENCE</scope>
    <source>
        <strain evidence="1">MADBK_172401_WGS</strain>
        <tissue evidence="1">Digestive gland</tissue>
    </source>
</reference>
<name>A0A8J4Y1Q5_CHIOP</name>
<gene>
    <name evidence="1" type="ORF">GWK47_051995</name>
</gene>
<organism evidence="1 2">
    <name type="scientific">Chionoecetes opilio</name>
    <name type="common">Atlantic snow crab</name>
    <name type="synonym">Cancer opilio</name>
    <dbReference type="NCBI Taxonomy" id="41210"/>
    <lineage>
        <taxon>Eukaryota</taxon>
        <taxon>Metazoa</taxon>
        <taxon>Ecdysozoa</taxon>
        <taxon>Arthropoda</taxon>
        <taxon>Crustacea</taxon>
        <taxon>Multicrustacea</taxon>
        <taxon>Malacostraca</taxon>
        <taxon>Eumalacostraca</taxon>
        <taxon>Eucarida</taxon>
        <taxon>Decapoda</taxon>
        <taxon>Pleocyemata</taxon>
        <taxon>Brachyura</taxon>
        <taxon>Eubrachyura</taxon>
        <taxon>Majoidea</taxon>
        <taxon>Majidae</taxon>
        <taxon>Chionoecetes</taxon>
    </lineage>
</organism>
<proteinExistence type="predicted"/>
<sequence length="146" mass="16668">MSWEVILGPRQSSAVLAQYPHILRQLYGITSDRQLTGTSQAEASMICWRQGCFWSDPLPLCLTQRQQQWSNIGDLPSFWSTLDRKVSTLACIHHILEVLVFAACMGESVFGKVKSPENPCSSHFKDVWTILPSTPYNPVHQQKWYE</sequence>
<comment type="caution">
    <text evidence="1">The sequence shown here is derived from an EMBL/GenBank/DDBJ whole genome shotgun (WGS) entry which is preliminary data.</text>
</comment>
<dbReference type="Proteomes" id="UP000770661">
    <property type="component" value="Unassembled WGS sequence"/>
</dbReference>